<dbReference type="Ensembl" id="ENSAMXT00005015462.1">
    <property type="protein sequence ID" value="ENSAMXP00005013973.1"/>
    <property type="gene ID" value="ENSAMXG00005007472.1"/>
</dbReference>
<dbReference type="AlphaFoldDB" id="A0A8B9HLS1"/>
<dbReference type="InterPro" id="IPR051239">
    <property type="entry name" value="2'-dNMP_N-hydrolase"/>
</dbReference>
<evidence type="ECO:0000256" key="7">
    <source>
        <dbReference type="HAMAP-Rule" id="MF_03036"/>
    </source>
</evidence>
<evidence type="ECO:0000256" key="4">
    <source>
        <dbReference type="ARBA" id="ARBA00023080"/>
    </source>
</evidence>
<protein>
    <recommendedName>
        <fullName evidence="7">2'-deoxynucleoside 5'-phosphate N-hydrolase 1</fullName>
        <ecNumber evidence="7">3.2.2.-</ecNumber>
    </recommendedName>
</protein>
<comment type="function">
    <text evidence="7">Catalyzes the cleavage of the N-glycosidic bond of deoxyribonucleoside 5'-monophosphates to yield deoxyribose 5-phosphate and a purine or pyrimidine base. Deoxyribonucleoside 5'-monophosphates containing purine bases are preferred to those containing pyrimidine bases.</text>
</comment>
<keyword evidence="2" id="KW-0597">Phosphoprotein</keyword>
<dbReference type="Proteomes" id="UP000694621">
    <property type="component" value="Unplaced"/>
</dbReference>
<keyword evidence="3 7" id="KW-0378">Hydrolase</keyword>
<dbReference type="FunFam" id="3.40.50.450:FF:000019">
    <property type="entry name" value="2'-deoxynucleoside 5'-phosphate N-hydrolase 1"/>
    <property type="match status" value="1"/>
</dbReference>
<dbReference type="GO" id="GO:0009116">
    <property type="term" value="P:nucleoside metabolic process"/>
    <property type="evidence" value="ECO:0007669"/>
    <property type="project" value="UniProtKB-UniRule"/>
</dbReference>
<dbReference type="Pfam" id="PF05014">
    <property type="entry name" value="Nuc_deoxyrib_tr"/>
    <property type="match status" value="1"/>
</dbReference>
<evidence type="ECO:0000256" key="1">
    <source>
        <dbReference type="ARBA" id="ARBA00011407"/>
    </source>
</evidence>
<feature type="binding site" description="in other chain" evidence="7">
    <location>
        <position position="148"/>
    </location>
    <ligand>
        <name>substrate</name>
        <note>ligand shared between homodimeric partners</note>
    </ligand>
</feature>
<dbReference type="GO" id="GO:0070694">
    <property type="term" value="F:5-hydroxymethyl-dUMP N-hydrolase activity"/>
    <property type="evidence" value="ECO:0007669"/>
    <property type="project" value="InterPro"/>
</dbReference>
<dbReference type="PANTHER" id="PTHR15364:SF0">
    <property type="entry name" value="2'-DEOXYNUCLEOSIDE 5'-PHOSPHATE N-HYDROLASE 1"/>
    <property type="match status" value="1"/>
</dbReference>
<organism evidence="8 9">
    <name type="scientific">Astyanax mexicanus</name>
    <name type="common">Blind cave fish</name>
    <name type="synonym">Astyanax fasciatus mexicanus</name>
    <dbReference type="NCBI Taxonomy" id="7994"/>
    <lineage>
        <taxon>Eukaryota</taxon>
        <taxon>Metazoa</taxon>
        <taxon>Chordata</taxon>
        <taxon>Craniata</taxon>
        <taxon>Vertebrata</taxon>
        <taxon>Euteleostomi</taxon>
        <taxon>Actinopterygii</taxon>
        <taxon>Neopterygii</taxon>
        <taxon>Teleostei</taxon>
        <taxon>Ostariophysi</taxon>
        <taxon>Characiformes</taxon>
        <taxon>Characoidei</taxon>
        <taxon>Acestrorhamphidae</taxon>
        <taxon>Acestrorhamphinae</taxon>
        <taxon>Astyanax</taxon>
    </lineage>
</organism>
<dbReference type="GO" id="GO:0042802">
    <property type="term" value="F:identical protein binding"/>
    <property type="evidence" value="ECO:0007669"/>
    <property type="project" value="UniProtKB-ARBA"/>
</dbReference>
<dbReference type="GO" id="GO:0006195">
    <property type="term" value="P:purine nucleotide catabolic process"/>
    <property type="evidence" value="ECO:0007669"/>
    <property type="project" value="UniProtKB-ARBA"/>
</dbReference>
<keyword evidence="7" id="KW-0539">Nucleus</keyword>
<dbReference type="InterPro" id="IPR028607">
    <property type="entry name" value="DNPH1"/>
</dbReference>
<feature type="binding site" evidence="7">
    <location>
        <begin position="238"/>
        <end position="240"/>
    </location>
    <ligand>
        <name>substrate</name>
        <note>ligand shared between homodimeric partners</note>
    </ligand>
</feature>
<dbReference type="InterPro" id="IPR007710">
    <property type="entry name" value="Nucleoside_deoxyribTrfase"/>
</dbReference>
<comment type="catalytic activity">
    <reaction evidence="6">
        <text>5-hydroxymethyl-dUMP + H2O = 5-hydroxymethyluracil + 2-deoxy-D-ribose 5-phosphate</text>
        <dbReference type="Rhea" id="RHEA:77099"/>
        <dbReference type="ChEBI" id="CHEBI:15377"/>
        <dbReference type="ChEBI" id="CHEBI:16964"/>
        <dbReference type="ChEBI" id="CHEBI:62877"/>
        <dbReference type="ChEBI" id="CHEBI:90409"/>
    </reaction>
    <physiologicalReaction direction="left-to-right" evidence="6">
        <dbReference type="Rhea" id="RHEA:77100"/>
    </physiologicalReaction>
</comment>
<comment type="catalytic activity">
    <reaction evidence="7">
        <text>a pyrimidine 2'-deoxyribonucleoside 5'-phosphate + H2O = a pyrimidine nucleobase + 2-deoxy-D-ribose 5-phosphate</text>
        <dbReference type="Rhea" id="RHEA:57852"/>
        <dbReference type="ChEBI" id="CHEBI:15377"/>
        <dbReference type="ChEBI" id="CHEBI:26432"/>
        <dbReference type="ChEBI" id="CHEBI:62877"/>
        <dbReference type="ChEBI" id="CHEBI:142209"/>
    </reaction>
</comment>
<comment type="subcellular location">
    <subcellularLocation>
        <location evidence="7">Cytoplasm</location>
    </subcellularLocation>
    <subcellularLocation>
        <location evidence="7">Nucleus</location>
    </subcellularLocation>
</comment>
<comment type="catalytic activity">
    <reaction evidence="7">
        <text>a purine 2'-deoxyribonucleoside 5'-phosphate + H2O = a purine nucleobase + 2-deoxy-D-ribose 5-phosphate</text>
        <dbReference type="Rhea" id="RHEA:51132"/>
        <dbReference type="ChEBI" id="CHEBI:15377"/>
        <dbReference type="ChEBI" id="CHEBI:26386"/>
        <dbReference type="ChEBI" id="CHEBI:62877"/>
        <dbReference type="ChEBI" id="CHEBI:142198"/>
    </reaction>
</comment>
<sequence>MWILNRACAVSLGSTYRRLAQIDRTQAEAAAAGGKLAQAREELLQRDYSLKPLNSYLHQRRPQPRQRPLLYNPAILTLRERNSTQHRDKLDTNKRSLSERIIREPLQRRLTPSESHPGLFNHQRALSSDMNIYFCGSIRGGREDVKIYQRIVKKLQTYGKVLTEHVGHADLSEKGEDAVLDGDKAIHNRDMEWLTSADVIVAEVTQPSLGVGYELGRAVAMKKRILCLFRPSSGRVLSAMIRGADGGLDSSLFQVQDYTEEEVDGILEKYFGKLTKS</sequence>
<dbReference type="GO" id="GO:0005737">
    <property type="term" value="C:cytoplasm"/>
    <property type="evidence" value="ECO:0007669"/>
    <property type="project" value="UniProtKB-SubCell"/>
</dbReference>
<proteinExistence type="inferred from homology"/>
<dbReference type="PANTHER" id="PTHR15364">
    <property type="entry name" value="2'-DEOXYNUCLEOSIDE 5'-PHOSPHATE N-HYDROLASE 1"/>
    <property type="match status" value="1"/>
</dbReference>
<accession>A0A8B9HLS1</accession>
<dbReference type="GO" id="GO:0009159">
    <property type="term" value="P:deoxyribonucleoside monophosphate catabolic process"/>
    <property type="evidence" value="ECO:0007669"/>
    <property type="project" value="InterPro"/>
</dbReference>
<keyword evidence="5 7" id="KW-0326">Glycosidase</keyword>
<dbReference type="HAMAP" id="MF_03036">
    <property type="entry name" value="Nuc_phosphate_hydrolase"/>
    <property type="match status" value="1"/>
</dbReference>
<evidence type="ECO:0000256" key="6">
    <source>
        <dbReference type="ARBA" id="ARBA00047460"/>
    </source>
</evidence>
<comment type="subunit">
    <text evidence="1 7">Monomer and homodimer.</text>
</comment>
<evidence type="ECO:0000313" key="8">
    <source>
        <dbReference type="Ensembl" id="ENSAMXP00005013973.1"/>
    </source>
</evidence>
<evidence type="ECO:0000256" key="5">
    <source>
        <dbReference type="ARBA" id="ARBA00023295"/>
    </source>
</evidence>
<feature type="binding site" description="in other chain" evidence="7">
    <location>
        <position position="214"/>
    </location>
    <ligand>
        <name>substrate</name>
        <note>ligand shared between homodimeric partners</note>
    </ligand>
</feature>
<evidence type="ECO:0000256" key="2">
    <source>
        <dbReference type="ARBA" id="ARBA00022553"/>
    </source>
</evidence>
<dbReference type="SUPFAM" id="SSF52309">
    <property type="entry name" value="N-(deoxy)ribosyltransferase-like"/>
    <property type="match status" value="1"/>
</dbReference>
<dbReference type="EC" id="3.2.2.-" evidence="7"/>
<dbReference type="Gene3D" id="3.40.50.450">
    <property type="match status" value="1"/>
</dbReference>
<gene>
    <name evidence="7" type="primary">DNPH1</name>
</gene>
<name>A0A8B9HLS1_ASTMX</name>
<keyword evidence="7" id="KW-0963">Cytoplasm</keyword>
<comment type="similarity">
    <text evidence="7">Belongs to the 2'-deoxynucleoside 5'-phosphate N-hydrolase 1 family.</text>
</comment>
<feature type="binding site" description="in other chain" evidence="7">
    <location>
        <begin position="133"/>
        <end position="139"/>
    </location>
    <ligand>
        <name>substrate</name>
        <note>ligand shared between homodimeric partners</note>
    </ligand>
</feature>
<evidence type="ECO:0000313" key="9">
    <source>
        <dbReference type="Proteomes" id="UP000694621"/>
    </source>
</evidence>
<reference evidence="8" key="1">
    <citation type="submission" date="2025-08" db="UniProtKB">
        <authorList>
            <consortium name="Ensembl"/>
        </authorList>
    </citation>
    <scope>IDENTIFICATION</scope>
</reference>
<keyword evidence="4 7" id="KW-0546">Nucleotide metabolism</keyword>
<dbReference type="OrthoDB" id="536948at2759"/>
<evidence type="ECO:0000256" key="3">
    <source>
        <dbReference type="ARBA" id="ARBA00022801"/>
    </source>
</evidence>
<dbReference type="GO" id="GO:0005634">
    <property type="term" value="C:nucleus"/>
    <property type="evidence" value="ECO:0007669"/>
    <property type="project" value="UniProtKB-SubCell"/>
</dbReference>